<feature type="domain" description="Serpin" evidence="17">
    <location>
        <begin position="122"/>
        <end position="483"/>
    </location>
</feature>
<dbReference type="SMART" id="SM00093">
    <property type="entry name" value="SERPIN"/>
    <property type="match status" value="1"/>
</dbReference>
<dbReference type="GO" id="GO:0042981">
    <property type="term" value="P:regulation of apoptotic process"/>
    <property type="evidence" value="ECO:0007669"/>
    <property type="project" value="TreeGrafter"/>
</dbReference>
<keyword evidence="16" id="KW-0812">Transmembrane</keyword>
<dbReference type="GO" id="GO:0004867">
    <property type="term" value="F:serine-type endopeptidase inhibitor activity"/>
    <property type="evidence" value="ECO:0007669"/>
    <property type="project" value="InterPro"/>
</dbReference>
<evidence type="ECO:0000256" key="8">
    <source>
        <dbReference type="ARBA" id="ARBA00023157"/>
    </source>
</evidence>
<dbReference type="GO" id="GO:0042310">
    <property type="term" value="P:vasoconstriction"/>
    <property type="evidence" value="ECO:0007669"/>
    <property type="project" value="UniProtKB-KW"/>
</dbReference>
<dbReference type="Pfam" id="PF00079">
    <property type="entry name" value="Serpin"/>
    <property type="match status" value="1"/>
</dbReference>
<comment type="subcellular location">
    <subcellularLocation>
        <location evidence="2">Secreted</location>
    </subcellularLocation>
</comment>
<keyword evidence="10" id="KW-0839">Vasoconstrictor</keyword>
<comment type="caution">
    <text evidence="18">The sequence shown here is derived from an EMBL/GenBank/DDBJ whole genome shotgun (WGS) entry which is preliminary data.</text>
</comment>
<dbReference type="Proteomes" id="UP000593565">
    <property type="component" value="Unassembled WGS sequence"/>
</dbReference>
<dbReference type="PRINTS" id="PR00654">
    <property type="entry name" value="ANGIOTENSNGN"/>
</dbReference>
<comment type="function">
    <text evidence="12">Is a ligand for the G-protein coupled receptor MAS1. Has vasodilator and antidiuretic effects. Has an antithrombotic effect that involves MAS1-mediated release of nitric oxide from platelets.</text>
</comment>
<name>A0A7J6B800_AMEME</name>
<dbReference type="PANTHER" id="PTHR11461:SF13">
    <property type="entry name" value="ANGIOTENSINOGEN"/>
    <property type="match status" value="1"/>
</dbReference>
<evidence type="ECO:0000256" key="9">
    <source>
        <dbReference type="ARBA" id="ARBA00023180"/>
    </source>
</evidence>
<organism evidence="18 19">
    <name type="scientific">Ameiurus melas</name>
    <name type="common">Black bullhead</name>
    <name type="synonym">Silurus melas</name>
    <dbReference type="NCBI Taxonomy" id="219545"/>
    <lineage>
        <taxon>Eukaryota</taxon>
        <taxon>Metazoa</taxon>
        <taxon>Chordata</taxon>
        <taxon>Craniata</taxon>
        <taxon>Vertebrata</taxon>
        <taxon>Euteleostomi</taxon>
        <taxon>Actinopterygii</taxon>
        <taxon>Neopterygii</taxon>
        <taxon>Teleostei</taxon>
        <taxon>Ostariophysi</taxon>
        <taxon>Siluriformes</taxon>
        <taxon>Ictaluridae</taxon>
        <taxon>Ameiurus</taxon>
    </lineage>
</organism>
<keyword evidence="7" id="KW-0838">Vasoactive</keyword>
<proteinExistence type="inferred from homology"/>
<feature type="transmembrane region" description="Helical" evidence="16">
    <location>
        <begin position="38"/>
        <end position="55"/>
    </location>
</feature>
<accession>A0A7J6B800</accession>
<comment type="function">
    <text evidence="1">Essential component of the renin-angiotensin system (RAS), a potent regulator of blood pressure, body fluid and electrolyte homeostasis.</text>
</comment>
<sequence>MPMDGKQTMQESFHFPVVTPQGPSLRFLSNYQRKMKRFLLMLTCFAIGLANRVYIHPFSLLDSGDVTCEVTNSKDKGPLETIRSLSAIQDGTEPVPRPAIEELKNLTRWTAVVAELQNSQGLRMYQALSRKQENVNVLFSPYASFATLLTLYLGTSKSTANDYQQFLGLIWNTEKPGCVKAINGHKVLRALNAISSEIDGPQDELRTRVWTFVSSDADLSKDFVRGIQEFTDTSFIRAVNFSQPKEAEAQVNSFIQRTSHSKVENLFKDISQSTNLLFATSVHFKGNWRTAFQSEKTTVQDFQIDDKSTVKVPLMTHTGDYMHLNDPVKKCTVVKLGLSKQTYMLLVLPSERTRLQDIEKQLRTDTISTWHKHLKEEYLELSLPKFSLTAVTDLRSLLSDMALDKLLLGSDANFQRFSTKGNFTVDKVINKVLFEMSEERKEVPTKSQDERVPLRVTVDRPFLFTIVEGNTNAILILGRILNPNL</sequence>
<keyword evidence="19" id="KW-1185">Reference proteome</keyword>
<dbReference type="InterPro" id="IPR042185">
    <property type="entry name" value="Serpin_sf_2"/>
</dbReference>
<evidence type="ECO:0000256" key="4">
    <source>
        <dbReference type="ARBA" id="ARBA00015105"/>
    </source>
</evidence>
<dbReference type="InterPro" id="IPR023795">
    <property type="entry name" value="Serpin_CS"/>
</dbReference>
<keyword evidence="16" id="KW-1133">Transmembrane helix</keyword>
<evidence type="ECO:0000256" key="11">
    <source>
        <dbReference type="ARBA" id="ARBA00029380"/>
    </source>
</evidence>
<evidence type="ECO:0000256" key="2">
    <source>
        <dbReference type="ARBA" id="ARBA00004613"/>
    </source>
</evidence>
<dbReference type="AlphaFoldDB" id="A0A7J6B800"/>
<evidence type="ECO:0000256" key="6">
    <source>
        <dbReference type="ARBA" id="ARBA00022729"/>
    </source>
</evidence>
<evidence type="ECO:0000256" key="12">
    <source>
        <dbReference type="ARBA" id="ARBA00029391"/>
    </source>
</evidence>
<evidence type="ECO:0000256" key="1">
    <source>
        <dbReference type="ARBA" id="ARBA00002747"/>
    </source>
</evidence>
<keyword evidence="8" id="KW-1015">Disulfide bond</keyword>
<dbReference type="InterPro" id="IPR000215">
    <property type="entry name" value="Serpin_fam"/>
</dbReference>
<keyword evidence="9" id="KW-0325">Glycoprotein</keyword>
<dbReference type="InterPro" id="IPR036186">
    <property type="entry name" value="Serpin_sf"/>
</dbReference>
<evidence type="ECO:0000256" key="5">
    <source>
        <dbReference type="ARBA" id="ARBA00022525"/>
    </source>
</evidence>
<comment type="function">
    <text evidence="14">Acts directly on vascular smooth muscle as a potent vasoconstrictor, affects cardiac contractility and heart rate through its action on the sympathetic nervous system, and alters renal sodium and water absorption through its ability to stimulate the zona glomerulosa cells of the adrenal cortex to synthesize and secrete aldosterone. Acts by binding to angiotensin receptors AGTR1 and AGTR2. Also binds the DEAR/FBXW7-AS1 receptor.</text>
</comment>
<dbReference type="InterPro" id="IPR023796">
    <property type="entry name" value="Serpin_dom"/>
</dbReference>
<comment type="similarity">
    <text evidence="3 15">Belongs to the serpin family.</text>
</comment>
<evidence type="ECO:0000256" key="14">
    <source>
        <dbReference type="ARBA" id="ARBA00046068"/>
    </source>
</evidence>
<dbReference type="Gene3D" id="3.30.497.10">
    <property type="entry name" value="Antithrombin, subunit I, domain 2"/>
    <property type="match status" value="1"/>
</dbReference>
<evidence type="ECO:0000259" key="17">
    <source>
        <dbReference type="SMART" id="SM00093"/>
    </source>
</evidence>
<protein>
    <recommendedName>
        <fullName evidence="4">Angiotensinogen</fullName>
    </recommendedName>
    <alternativeName>
        <fullName evidence="13">Serpin A8</fullName>
    </alternativeName>
</protein>
<evidence type="ECO:0000256" key="16">
    <source>
        <dbReference type="SAM" id="Phobius"/>
    </source>
</evidence>
<dbReference type="EMBL" id="JAAGNN010000004">
    <property type="protein sequence ID" value="KAF4090529.1"/>
    <property type="molecule type" value="Genomic_DNA"/>
</dbReference>
<keyword evidence="5" id="KW-0964">Secreted</keyword>
<dbReference type="SUPFAM" id="SSF56574">
    <property type="entry name" value="Serpins"/>
    <property type="match status" value="1"/>
</dbReference>
<evidence type="ECO:0000313" key="19">
    <source>
        <dbReference type="Proteomes" id="UP000593565"/>
    </source>
</evidence>
<comment type="function">
    <text evidence="11">Stimulates aldosterone release.</text>
</comment>
<keyword evidence="6" id="KW-0732">Signal</keyword>
<gene>
    <name evidence="18" type="ORF">AMELA_G00053740</name>
</gene>
<evidence type="ECO:0000313" key="18">
    <source>
        <dbReference type="EMBL" id="KAF4090529.1"/>
    </source>
</evidence>
<evidence type="ECO:0000256" key="7">
    <source>
        <dbReference type="ARBA" id="ARBA00022858"/>
    </source>
</evidence>
<dbReference type="InterPro" id="IPR000227">
    <property type="entry name" value="Angiotensinogen"/>
</dbReference>
<dbReference type="PROSITE" id="PS00284">
    <property type="entry name" value="SERPIN"/>
    <property type="match status" value="1"/>
</dbReference>
<evidence type="ECO:0000256" key="10">
    <source>
        <dbReference type="ARBA" id="ARBA00023322"/>
    </source>
</evidence>
<evidence type="ECO:0000256" key="13">
    <source>
        <dbReference type="ARBA" id="ARBA00033182"/>
    </source>
</evidence>
<dbReference type="PANTHER" id="PTHR11461">
    <property type="entry name" value="SERINE PROTEASE INHIBITOR, SERPIN"/>
    <property type="match status" value="1"/>
</dbReference>
<reference evidence="18 19" key="1">
    <citation type="submission" date="2020-02" db="EMBL/GenBank/DDBJ databases">
        <title>A chromosome-scale genome assembly of the black bullhead catfish (Ameiurus melas).</title>
        <authorList>
            <person name="Wen M."/>
            <person name="Zham M."/>
            <person name="Cabau C."/>
            <person name="Klopp C."/>
            <person name="Donnadieu C."/>
            <person name="Roques C."/>
            <person name="Bouchez O."/>
            <person name="Lampietro C."/>
            <person name="Jouanno E."/>
            <person name="Herpin A."/>
            <person name="Louis A."/>
            <person name="Berthelot C."/>
            <person name="Parey E."/>
            <person name="Roest-Crollius H."/>
            <person name="Braasch I."/>
            <person name="Postlethwait J."/>
            <person name="Robinson-Rechavi M."/>
            <person name="Echchiki A."/>
            <person name="Begum T."/>
            <person name="Montfort J."/>
            <person name="Schartl M."/>
            <person name="Bobe J."/>
            <person name="Guiguen Y."/>
        </authorList>
    </citation>
    <scope>NUCLEOTIDE SEQUENCE [LARGE SCALE GENOMIC DNA]</scope>
    <source>
        <strain evidence="18">M_S1</strain>
        <tissue evidence="18">Blood</tissue>
    </source>
</reference>
<keyword evidence="16" id="KW-0472">Membrane</keyword>
<dbReference type="GO" id="GO:0003081">
    <property type="term" value="P:regulation of systemic arterial blood pressure by renin-angiotensin"/>
    <property type="evidence" value="ECO:0007669"/>
    <property type="project" value="InterPro"/>
</dbReference>
<dbReference type="InterPro" id="IPR042178">
    <property type="entry name" value="Serpin_sf_1"/>
</dbReference>
<dbReference type="Gene3D" id="2.30.39.10">
    <property type="entry name" value="Alpha-1-antitrypsin, domain 1"/>
    <property type="match status" value="1"/>
</dbReference>
<dbReference type="GO" id="GO:0005615">
    <property type="term" value="C:extracellular space"/>
    <property type="evidence" value="ECO:0007669"/>
    <property type="project" value="InterPro"/>
</dbReference>
<evidence type="ECO:0000256" key="3">
    <source>
        <dbReference type="ARBA" id="ARBA00009500"/>
    </source>
</evidence>
<evidence type="ECO:0000256" key="15">
    <source>
        <dbReference type="RuleBase" id="RU000411"/>
    </source>
</evidence>